<protein>
    <submittedName>
        <fullName evidence="2">Uncharacterized protein</fullName>
    </submittedName>
</protein>
<keyword evidence="3" id="KW-1185">Reference proteome</keyword>
<accession>A0A6G1C6S1</accession>
<reference evidence="2 3" key="1">
    <citation type="submission" date="2019-11" db="EMBL/GenBank/DDBJ databases">
        <title>Whole genome sequence of Oryza granulata.</title>
        <authorList>
            <person name="Li W."/>
        </authorList>
    </citation>
    <scope>NUCLEOTIDE SEQUENCE [LARGE SCALE GENOMIC DNA]</scope>
    <source>
        <strain evidence="3">cv. Menghai</strain>
        <tissue evidence="2">Leaf</tissue>
    </source>
</reference>
<evidence type="ECO:0000313" key="2">
    <source>
        <dbReference type="EMBL" id="KAF0895687.1"/>
    </source>
</evidence>
<name>A0A6G1C6S1_9ORYZ</name>
<gene>
    <name evidence="2" type="ORF">E2562_014306</name>
</gene>
<dbReference type="AlphaFoldDB" id="A0A6G1C6S1"/>
<feature type="compositionally biased region" description="Polar residues" evidence="1">
    <location>
        <begin position="29"/>
        <end position="47"/>
    </location>
</feature>
<proteinExistence type="predicted"/>
<feature type="region of interest" description="Disordered" evidence="1">
    <location>
        <begin position="16"/>
        <end position="47"/>
    </location>
</feature>
<evidence type="ECO:0000313" key="3">
    <source>
        <dbReference type="Proteomes" id="UP000479710"/>
    </source>
</evidence>
<feature type="non-terminal residue" evidence="2">
    <location>
        <position position="158"/>
    </location>
</feature>
<organism evidence="2 3">
    <name type="scientific">Oryza meyeriana var. granulata</name>
    <dbReference type="NCBI Taxonomy" id="110450"/>
    <lineage>
        <taxon>Eukaryota</taxon>
        <taxon>Viridiplantae</taxon>
        <taxon>Streptophyta</taxon>
        <taxon>Embryophyta</taxon>
        <taxon>Tracheophyta</taxon>
        <taxon>Spermatophyta</taxon>
        <taxon>Magnoliopsida</taxon>
        <taxon>Liliopsida</taxon>
        <taxon>Poales</taxon>
        <taxon>Poaceae</taxon>
        <taxon>BOP clade</taxon>
        <taxon>Oryzoideae</taxon>
        <taxon>Oryzeae</taxon>
        <taxon>Oryzinae</taxon>
        <taxon>Oryza</taxon>
        <taxon>Oryza meyeriana</taxon>
    </lineage>
</organism>
<dbReference type="EMBL" id="SPHZ02000010">
    <property type="protein sequence ID" value="KAF0895687.1"/>
    <property type="molecule type" value="Genomic_DNA"/>
</dbReference>
<comment type="caution">
    <text evidence="2">The sequence shown here is derived from an EMBL/GenBank/DDBJ whole genome shotgun (WGS) entry which is preliminary data.</text>
</comment>
<sequence length="158" mass="16317">MTSPASIGVAAIQSQAAGGEAAKPVEPTKAQNEWNPKSGITHSSSQHQQPFTHISLSPSFDGGLAAAAICGGLQLPPCHGRVVVVASCCCLLATPTPRTSCDLRGRQPVAAELVPAATRTQAGRSSNQEAKNLRGALELRAAIPPRHQPISTCPNLNK</sequence>
<dbReference type="Proteomes" id="UP000479710">
    <property type="component" value="Unassembled WGS sequence"/>
</dbReference>
<evidence type="ECO:0000256" key="1">
    <source>
        <dbReference type="SAM" id="MobiDB-lite"/>
    </source>
</evidence>